<dbReference type="Pfam" id="PF00646">
    <property type="entry name" value="F-box"/>
    <property type="match status" value="1"/>
</dbReference>
<dbReference type="SUPFAM" id="SSF50965">
    <property type="entry name" value="Galactose oxidase, central domain"/>
    <property type="match status" value="1"/>
</dbReference>
<dbReference type="Gene3D" id="1.20.1280.50">
    <property type="match status" value="1"/>
</dbReference>
<dbReference type="InterPro" id="IPR001810">
    <property type="entry name" value="F-box_dom"/>
</dbReference>
<gene>
    <name evidence="3" type="ORF">CTI12_AA098350</name>
</gene>
<dbReference type="InterPro" id="IPR006527">
    <property type="entry name" value="F-box-assoc_dom_typ1"/>
</dbReference>
<protein>
    <submittedName>
        <fullName evidence="3">F-box associated interaction domain-containing protein</fullName>
    </submittedName>
</protein>
<dbReference type="EMBL" id="PKPP01000709">
    <property type="protein sequence ID" value="PWA89520.1"/>
    <property type="molecule type" value="Genomic_DNA"/>
</dbReference>
<dbReference type="InterPro" id="IPR050796">
    <property type="entry name" value="SCF_F-box_component"/>
</dbReference>
<dbReference type="Pfam" id="PF07734">
    <property type="entry name" value="FBA_1"/>
    <property type="match status" value="1"/>
</dbReference>
<dbReference type="AlphaFoldDB" id="A0A2U1PUT5"/>
<feature type="domain" description="F-box" evidence="2">
    <location>
        <begin position="7"/>
        <end position="47"/>
    </location>
</feature>
<dbReference type="STRING" id="35608.A0A2U1PUT5"/>
<evidence type="ECO:0000256" key="1">
    <source>
        <dbReference type="SAM" id="Phobius"/>
    </source>
</evidence>
<dbReference type="PANTHER" id="PTHR31672:SF13">
    <property type="entry name" value="F-BOX PROTEIN CPR30-LIKE"/>
    <property type="match status" value="1"/>
</dbReference>
<dbReference type="InterPro" id="IPR011043">
    <property type="entry name" value="Gal_Oxase/kelch_b-propeller"/>
</dbReference>
<dbReference type="OrthoDB" id="591557at2759"/>
<organism evidence="3 4">
    <name type="scientific">Artemisia annua</name>
    <name type="common">Sweet wormwood</name>
    <dbReference type="NCBI Taxonomy" id="35608"/>
    <lineage>
        <taxon>Eukaryota</taxon>
        <taxon>Viridiplantae</taxon>
        <taxon>Streptophyta</taxon>
        <taxon>Embryophyta</taxon>
        <taxon>Tracheophyta</taxon>
        <taxon>Spermatophyta</taxon>
        <taxon>Magnoliopsida</taxon>
        <taxon>eudicotyledons</taxon>
        <taxon>Gunneridae</taxon>
        <taxon>Pentapetalae</taxon>
        <taxon>asterids</taxon>
        <taxon>campanulids</taxon>
        <taxon>Asterales</taxon>
        <taxon>Asteraceae</taxon>
        <taxon>Asteroideae</taxon>
        <taxon>Anthemideae</taxon>
        <taxon>Artemisiinae</taxon>
        <taxon>Artemisia</taxon>
    </lineage>
</organism>
<dbReference type="PANTHER" id="PTHR31672">
    <property type="entry name" value="BNACNNG10540D PROTEIN"/>
    <property type="match status" value="1"/>
</dbReference>
<sequence length="358" mass="40967">MSHEHWVPTEIIVEILLKLPVKSLLRFKCVRKQWYSLISNQRFIKSHLTLAPCNTHYRIVSFDNHSKSFRLYDHVMLGKSAYNVIELDNPFEITRDDYASICGSCNGLLCIILSVYFIFIWNPSTRELNKLPWCGFNGKCGSYLGFGFGYDESSDDYKVLGISGLWNHGTKAEVKIYSLKSGYWKTLGNFPRGLPRQALGMFFNGALHWMTECKGSQPTTIVSFDLATETFGEILQPVYDEGHNYLTLCTLGEWLSVVCDYPGDRSDIWVMKVYGVQDSWTKLFSIPHITNIKIPKDLMALCITHDGKCLLKLEKELVLYDPKNGSFSEIQKIDEYFTVNTFVESLVSPMPFVTINAM</sequence>
<keyword evidence="4" id="KW-1185">Reference proteome</keyword>
<proteinExistence type="predicted"/>
<keyword evidence="1" id="KW-1133">Transmembrane helix</keyword>
<accession>A0A2U1PUT5</accession>
<dbReference type="PROSITE" id="PS50181">
    <property type="entry name" value="FBOX"/>
    <property type="match status" value="1"/>
</dbReference>
<name>A0A2U1PUT5_ARTAN</name>
<evidence type="ECO:0000313" key="4">
    <source>
        <dbReference type="Proteomes" id="UP000245207"/>
    </source>
</evidence>
<dbReference type="InterPro" id="IPR036047">
    <property type="entry name" value="F-box-like_dom_sf"/>
</dbReference>
<dbReference type="SMART" id="SM00256">
    <property type="entry name" value="FBOX"/>
    <property type="match status" value="1"/>
</dbReference>
<feature type="transmembrane region" description="Helical" evidence="1">
    <location>
        <begin position="98"/>
        <end position="121"/>
    </location>
</feature>
<dbReference type="SUPFAM" id="SSF81383">
    <property type="entry name" value="F-box domain"/>
    <property type="match status" value="1"/>
</dbReference>
<evidence type="ECO:0000259" key="2">
    <source>
        <dbReference type="PROSITE" id="PS50181"/>
    </source>
</evidence>
<reference evidence="3 4" key="1">
    <citation type="journal article" date="2018" name="Mol. Plant">
        <title>The genome of Artemisia annua provides insight into the evolution of Asteraceae family and artemisinin biosynthesis.</title>
        <authorList>
            <person name="Shen Q."/>
            <person name="Zhang L."/>
            <person name="Liao Z."/>
            <person name="Wang S."/>
            <person name="Yan T."/>
            <person name="Shi P."/>
            <person name="Liu M."/>
            <person name="Fu X."/>
            <person name="Pan Q."/>
            <person name="Wang Y."/>
            <person name="Lv Z."/>
            <person name="Lu X."/>
            <person name="Zhang F."/>
            <person name="Jiang W."/>
            <person name="Ma Y."/>
            <person name="Chen M."/>
            <person name="Hao X."/>
            <person name="Li L."/>
            <person name="Tang Y."/>
            <person name="Lv G."/>
            <person name="Zhou Y."/>
            <person name="Sun X."/>
            <person name="Brodelius P.E."/>
            <person name="Rose J.K.C."/>
            <person name="Tang K."/>
        </authorList>
    </citation>
    <scope>NUCLEOTIDE SEQUENCE [LARGE SCALE GENOMIC DNA]</scope>
    <source>
        <strain evidence="4">cv. Huhao1</strain>
        <tissue evidence="3">Leaf</tissue>
    </source>
</reference>
<dbReference type="InterPro" id="IPR017451">
    <property type="entry name" value="F-box-assoc_interact_dom"/>
</dbReference>
<comment type="caution">
    <text evidence="3">The sequence shown here is derived from an EMBL/GenBank/DDBJ whole genome shotgun (WGS) entry which is preliminary data.</text>
</comment>
<dbReference type="Proteomes" id="UP000245207">
    <property type="component" value="Unassembled WGS sequence"/>
</dbReference>
<dbReference type="NCBIfam" id="TIGR01640">
    <property type="entry name" value="F_box_assoc_1"/>
    <property type="match status" value="1"/>
</dbReference>
<keyword evidence="1" id="KW-0472">Membrane</keyword>
<dbReference type="CDD" id="cd22157">
    <property type="entry name" value="F-box_AtFBW1-like"/>
    <property type="match status" value="1"/>
</dbReference>
<evidence type="ECO:0000313" key="3">
    <source>
        <dbReference type="EMBL" id="PWA89520.1"/>
    </source>
</evidence>
<keyword evidence="1" id="KW-0812">Transmembrane</keyword>